<dbReference type="InterPro" id="IPR024997">
    <property type="entry name" value="DUF3892"/>
</dbReference>
<evidence type="ECO:0000256" key="1">
    <source>
        <dbReference type="SAM" id="MobiDB-lite"/>
    </source>
</evidence>
<evidence type="ECO:0000313" key="3">
    <source>
        <dbReference type="Proteomes" id="UP000224303"/>
    </source>
</evidence>
<dbReference type="RefSeq" id="WP_002362388.1">
    <property type="nucleotide sequence ID" value="NZ_CABGJP010000019.1"/>
</dbReference>
<protein>
    <submittedName>
        <fullName evidence="2">DUF3892 domain-containing protein</fullName>
    </submittedName>
</protein>
<organism evidence="2 3">
    <name type="scientific">Enterococcus faecium</name>
    <name type="common">Streptococcus faecium</name>
    <dbReference type="NCBI Taxonomy" id="1352"/>
    <lineage>
        <taxon>Bacteria</taxon>
        <taxon>Bacillati</taxon>
        <taxon>Bacillota</taxon>
        <taxon>Bacilli</taxon>
        <taxon>Lactobacillales</taxon>
        <taxon>Enterococcaceae</taxon>
        <taxon>Enterococcus</taxon>
    </lineage>
</organism>
<dbReference type="Proteomes" id="UP000224303">
    <property type="component" value="Unassembled WGS sequence"/>
</dbReference>
<name>A0A2G0E7Q0_ENTFC</name>
<proteinExistence type="predicted"/>
<feature type="region of interest" description="Disordered" evidence="1">
    <location>
        <begin position="70"/>
        <end position="90"/>
    </location>
</feature>
<comment type="caution">
    <text evidence="2">The sequence shown here is derived from an EMBL/GenBank/DDBJ whole genome shotgun (WGS) entry which is preliminary data.</text>
</comment>
<dbReference type="EMBL" id="PCGC01000069">
    <property type="protein sequence ID" value="PHL20498.1"/>
    <property type="molecule type" value="Genomic_DNA"/>
</dbReference>
<accession>A0A2G0E7Q0</accession>
<dbReference type="AlphaFoldDB" id="A0A2G0E7Q0"/>
<evidence type="ECO:0000313" key="2">
    <source>
        <dbReference type="EMBL" id="PHL20498.1"/>
    </source>
</evidence>
<sequence>MARATKIRMNDSKGFSNDVTEIKDIYLTGVKQPAYYSKESIYDFIKGGNTVDVNIYPYPKLIPAMRNGQRYVRSEPNDTPNDNLLKLPRD</sequence>
<gene>
    <name evidence="2" type="ORF">CQR37_14005</name>
</gene>
<reference evidence="2 3" key="1">
    <citation type="submission" date="2017-10" db="EMBL/GenBank/DDBJ databases">
        <title>Draft genomes of the Enterococcus faecium isolated from human feces before and after Helicobacter pylori eradication therapy.</title>
        <authorList>
            <person name="Prianichniikov N.A."/>
            <person name="Glushchenko O.E."/>
            <person name="Malakhova M.V."/>
        </authorList>
    </citation>
    <scope>NUCLEOTIDE SEQUENCE [LARGE SCALE GENOMIC DNA]</scope>
    <source>
        <strain evidence="2 3">Hp_5-7</strain>
    </source>
</reference>
<dbReference type="Pfam" id="PF13031">
    <property type="entry name" value="DUF3892"/>
    <property type="match status" value="1"/>
</dbReference>